<dbReference type="PROSITE" id="PS50109">
    <property type="entry name" value="HIS_KIN"/>
    <property type="match status" value="1"/>
</dbReference>
<dbReference type="EMBL" id="QFPJ01000038">
    <property type="protein sequence ID" value="PZQ21035.1"/>
    <property type="molecule type" value="Genomic_DNA"/>
</dbReference>
<dbReference type="SUPFAM" id="SSF55874">
    <property type="entry name" value="ATPase domain of HSP90 chaperone/DNA topoisomerase II/histidine kinase"/>
    <property type="match status" value="1"/>
</dbReference>
<gene>
    <name evidence="7" type="primary">prsK</name>
    <name evidence="7" type="ORF">DI569_13470</name>
</gene>
<evidence type="ECO:0000256" key="1">
    <source>
        <dbReference type="ARBA" id="ARBA00000085"/>
    </source>
</evidence>
<accession>A0A2W5L2N2</accession>
<keyword evidence="5" id="KW-0812">Transmembrane</keyword>
<feature type="transmembrane region" description="Helical" evidence="5">
    <location>
        <begin position="261"/>
        <end position="280"/>
    </location>
</feature>
<keyword evidence="3" id="KW-0808">Transferase</keyword>
<feature type="transmembrane region" description="Helical" evidence="5">
    <location>
        <begin position="232"/>
        <end position="255"/>
    </location>
</feature>
<dbReference type="InterPro" id="IPR003594">
    <property type="entry name" value="HATPase_dom"/>
</dbReference>
<dbReference type="GO" id="GO:0009927">
    <property type="term" value="F:histidine phosphotransfer kinase activity"/>
    <property type="evidence" value="ECO:0007669"/>
    <property type="project" value="TreeGrafter"/>
</dbReference>
<dbReference type="GO" id="GO:0005886">
    <property type="term" value="C:plasma membrane"/>
    <property type="evidence" value="ECO:0007669"/>
    <property type="project" value="TreeGrafter"/>
</dbReference>
<evidence type="ECO:0000313" key="7">
    <source>
        <dbReference type="EMBL" id="PZQ21035.1"/>
    </source>
</evidence>
<dbReference type="AlphaFoldDB" id="A0A2W5L2N2"/>
<dbReference type="SMART" id="SM00387">
    <property type="entry name" value="HATPase_c"/>
    <property type="match status" value="1"/>
</dbReference>
<dbReference type="Proteomes" id="UP000248597">
    <property type="component" value="Unassembled WGS sequence"/>
</dbReference>
<protein>
    <recommendedName>
        <fullName evidence="2">histidine kinase</fullName>
        <ecNumber evidence="2">2.7.13.3</ecNumber>
    </recommendedName>
</protein>
<dbReference type="InterPro" id="IPR005467">
    <property type="entry name" value="His_kinase_dom"/>
</dbReference>
<dbReference type="NCBIfam" id="TIGR02916">
    <property type="entry name" value="PEP_his_kin"/>
    <property type="match status" value="1"/>
</dbReference>
<proteinExistence type="predicted"/>
<evidence type="ECO:0000256" key="5">
    <source>
        <dbReference type="SAM" id="Phobius"/>
    </source>
</evidence>
<dbReference type="PANTHER" id="PTHR43047">
    <property type="entry name" value="TWO-COMPONENT HISTIDINE PROTEIN KINASE"/>
    <property type="match status" value="1"/>
</dbReference>
<dbReference type="Gene3D" id="3.30.450.40">
    <property type="match status" value="1"/>
</dbReference>
<feature type="transmembrane region" description="Helical" evidence="5">
    <location>
        <begin position="160"/>
        <end position="176"/>
    </location>
</feature>
<evidence type="ECO:0000313" key="8">
    <source>
        <dbReference type="Proteomes" id="UP000248597"/>
    </source>
</evidence>
<feature type="transmembrane region" description="Helical" evidence="5">
    <location>
        <begin position="125"/>
        <end position="148"/>
    </location>
</feature>
<dbReference type="Pfam" id="PF02518">
    <property type="entry name" value="HATPase_c"/>
    <property type="match status" value="1"/>
</dbReference>
<sequence length="702" mass="75476">MPALPALLSAIALAAFAGVTLWLAMRPRARMAALMPSPRWLIFAAMGMTGWCVGLYVFGPGSSQALVIQGLRDLIILAWLGATFWPRQHAPMSRSLRLILRLLLTMCAISFAFGVVAHWHGGAPAAYWVDQALGAVAMLVAVGGLLVVDSAVGREMAGSRMPLAALAGGFAMLWAYELNVELIDVLTGSAPAFLIHLLPGVALLLVPIFAVAAMDVGRERMQLSRVAAMRTILLLGAAVYLILIALTGALARAVGGDHGELAQGTFLIAALCIAALVLLAPRARAWLVVVISKHFFEHRYDYRAEWMRFTATLAQQDDGDGAETNLHRRVAKALAELTGSPGALLLLPGGQDAFRVAEHWHWPTGPAAEMALPRRSAFALQESRHIVDLDALRAGRDAAAADLALPGWLVGQADAWVVVPVLHFQRMIAVAVLHRPPVARGLDWEDLDVLRIAGQQAASYLAEAQGQQALSEARRFDEFNRRFAFIMHDIKNLASQLSLLASNAERHADKPEFRADMIETLKISAGRLSDLLVRLSPRERGRGAGAGRTLIEPVLRAIEAEMRPRGPMFAGSETGLAAWGDPAAIHQVIRHLVANAIDASPPDMPVQVVAVTEQGRVRIDVIDQGGGMTRRFIREDLFKPFVSTKDGGFGLGAFEALQIAQAMGGAIDVVSEPGEGSRFTLWLPHADALDAAEPLNRKTGTA</sequence>
<dbReference type="GO" id="GO:0000155">
    <property type="term" value="F:phosphorelay sensor kinase activity"/>
    <property type="evidence" value="ECO:0007669"/>
    <property type="project" value="TreeGrafter"/>
</dbReference>
<keyword evidence="5" id="KW-1133">Transmembrane helix</keyword>
<evidence type="ECO:0000256" key="3">
    <source>
        <dbReference type="ARBA" id="ARBA00022679"/>
    </source>
</evidence>
<dbReference type="InterPro" id="IPR036890">
    <property type="entry name" value="HATPase_C_sf"/>
</dbReference>
<evidence type="ECO:0000256" key="4">
    <source>
        <dbReference type="ARBA" id="ARBA00022777"/>
    </source>
</evidence>
<dbReference type="InterPro" id="IPR029016">
    <property type="entry name" value="GAF-like_dom_sf"/>
</dbReference>
<name>A0A2W5L2N2_SPHMC</name>
<dbReference type="InterPro" id="IPR014265">
    <property type="entry name" value="XrtA/PrsK"/>
</dbReference>
<feature type="transmembrane region" description="Helical" evidence="5">
    <location>
        <begin position="188"/>
        <end position="211"/>
    </location>
</feature>
<dbReference type="Gene3D" id="3.30.565.10">
    <property type="entry name" value="Histidine kinase-like ATPase, C-terminal domain"/>
    <property type="match status" value="1"/>
</dbReference>
<keyword evidence="5" id="KW-0472">Membrane</keyword>
<dbReference type="SUPFAM" id="SSF55781">
    <property type="entry name" value="GAF domain-like"/>
    <property type="match status" value="1"/>
</dbReference>
<evidence type="ECO:0000259" key="6">
    <source>
        <dbReference type="PROSITE" id="PS50109"/>
    </source>
</evidence>
<dbReference type="InterPro" id="IPR004358">
    <property type="entry name" value="Sig_transdc_His_kin-like_C"/>
</dbReference>
<keyword evidence="4 7" id="KW-0418">Kinase</keyword>
<feature type="transmembrane region" description="Helical" evidence="5">
    <location>
        <begin position="98"/>
        <end position="119"/>
    </location>
</feature>
<feature type="domain" description="Histidine kinase" evidence="6">
    <location>
        <begin position="485"/>
        <end position="687"/>
    </location>
</feature>
<feature type="transmembrane region" description="Helical" evidence="5">
    <location>
        <begin position="6"/>
        <end position="25"/>
    </location>
</feature>
<organism evidence="7 8">
    <name type="scientific">Sphingopyxis macrogoltabida</name>
    <name type="common">Sphingomonas macrogoltabidus</name>
    <dbReference type="NCBI Taxonomy" id="33050"/>
    <lineage>
        <taxon>Bacteria</taxon>
        <taxon>Pseudomonadati</taxon>
        <taxon>Pseudomonadota</taxon>
        <taxon>Alphaproteobacteria</taxon>
        <taxon>Sphingomonadales</taxon>
        <taxon>Sphingomonadaceae</taxon>
        <taxon>Sphingopyxis</taxon>
    </lineage>
</organism>
<feature type="transmembrane region" description="Helical" evidence="5">
    <location>
        <begin position="65"/>
        <end position="86"/>
    </location>
</feature>
<dbReference type="PANTHER" id="PTHR43047:SF72">
    <property type="entry name" value="OSMOSENSING HISTIDINE PROTEIN KINASE SLN1"/>
    <property type="match status" value="1"/>
</dbReference>
<comment type="catalytic activity">
    <reaction evidence="1">
        <text>ATP + protein L-histidine = ADP + protein N-phospho-L-histidine.</text>
        <dbReference type="EC" id="2.7.13.3"/>
    </reaction>
</comment>
<comment type="caution">
    <text evidence="7">The sequence shown here is derived from an EMBL/GenBank/DDBJ whole genome shotgun (WGS) entry which is preliminary data.</text>
</comment>
<evidence type="ECO:0000256" key="2">
    <source>
        <dbReference type="ARBA" id="ARBA00012438"/>
    </source>
</evidence>
<dbReference type="EC" id="2.7.13.3" evidence="2"/>
<reference evidence="7 8" key="1">
    <citation type="submission" date="2017-08" db="EMBL/GenBank/DDBJ databases">
        <title>Infants hospitalized years apart are colonized by the same room-sourced microbial strains.</title>
        <authorList>
            <person name="Brooks B."/>
            <person name="Olm M.R."/>
            <person name="Firek B.A."/>
            <person name="Baker R."/>
            <person name="Thomas B.C."/>
            <person name="Morowitz M.J."/>
            <person name="Banfield J.F."/>
        </authorList>
    </citation>
    <scope>NUCLEOTIDE SEQUENCE [LARGE SCALE GENOMIC DNA]</scope>
    <source>
        <strain evidence="7">S2_005_003_R2_47</strain>
    </source>
</reference>
<dbReference type="PRINTS" id="PR00344">
    <property type="entry name" value="BCTRLSENSOR"/>
</dbReference>
<feature type="transmembrane region" description="Helical" evidence="5">
    <location>
        <begin position="37"/>
        <end position="59"/>
    </location>
</feature>